<keyword evidence="1" id="KW-1133">Transmembrane helix</keyword>
<organism evidence="2">
    <name type="scientific">marine metagenome</name>
    <dbReference type="NCBI Taxonomy" id="408172"/>
    <lineage>
        <taxon>unclassified sequences</taxon>
        <taxon>metagenomes</taxon>
        <taxon>ecological metagenomes</taxon>
    </lineage>
</organism>
<gene>
    <name evidence="2" type="ORF">METZ01_LOCUS192013</name>
</gene>
<keyword evidence="1" id="KW-0812">Transmembrane</keyword>
<evidence type="ECO:0000256" key="1">
    <source>
        <dbReference type="SAM" id="Phobius"/>
    </source>
</evidence>
<proteinExistence type="predicted"/>
<dbReference type="AlphaFoldDB" id="A0A382DLS3"/>
<protein>
    <recommendedName>
        <fullName evidence="3">Macroglobulin domain-containing protein</fullName>
    </recommendedName>
</protein>
<dbReference type="Gene3D" id="2.60.40.1930">
    <property type="match status" value="1"/>
</dbReference>
<dbReference type="EMBL" id="UINC01039949">
    <property type="protein sequence ID" value="SVB39159.1"/>
    <property type="molecule type" value="Genomic_DNA"/>
</dbReference>
<sequence>MKIAILLVISALILSQGYGMAYGEKLTLSTDSSSYEKGTTIEVSGLISDYDTSDPLKAYQITLRVVDPKNNIVTVSQFDPNDDGTFSTSINSDGPTWKFDGDYVIMLNYGDLKGTYTFAFSVPAPGSEIIDEVVDVAEGVVDVAEEVVDVAEGVVEEVSGALQCGPGTTEDSGICIIDKSGSFNPQVEEGTFYAMIIPTAIAFGIGMAVLVALALIARAHRK</sequence>
<evidence type="ECO:0000313" key="2">
    <source>
        <dbReference type="EMBL" id="SVB39159.1"/>
    </source>
</evidence>
<accession>A0A382DLS3</accession>
<evidence type="ECO:0008006" key="3">
    <source>
        <dbReference type="Google" id="ProtNLM"/>
    </source>
</evidence>
<feature type="transmembrane region" description="Helical" evidence="1">
    <location>
        <begin position="192"/>
        <end position="217"/>
    </location>
</feature>
<name>A0A382DLS3_9ZZZZ</name>
<keyword evidence="1" id="KW-0472">Membrane</keyword>
<reference evidence="2" key="1">
    <citation type="submission" date="2018-05" db="EMBL/GenBank/DDBJ databases">
        <authorList>
            <person name="Lanie J.A."/>
            <person name="Ng W.-L."/>
            <person name="Kazmierczak K.M."/>
            <person name="Andrzejewski T.M."/>
            <person name="Davidsen T.M."/>
            <person name="Wayne K.J."/>
            <person name="Tettelin H."/>
            <person name="Glass J.I."/>
            <person name="Rusch D."/>
            <person name="Podicherti R."/>
            <person name="Tsui H.-C.T."/>
            <person name="Winkler M.E."/>
        </authorList>
    </citation>
    <scope>NUCLEOTIDE SEQUENCE</scope>
</reference>